<keyword evidence="8" id="KW-0805">Transcription regulation</keyword>
<dbReference type="InParanoid" id="H2YCX2"/>
<dbReference type="InterPro" id="IPR036236">
    <property type="entry name" value="Znf_C2H2_sf"/>
</dbReference>
<keyword evidence="7" id="KW-0862">Zinc</keyword>
<dbReference type="PANTHER" id="PTHR24394">
    <property type="entry name" value="ZINC FINGER PROTEIN"/>
    <property type="match status" value="1"/>
</dbReference>
<dbReference type="SUPFAM" id="SSF57667">
    <property type="entry name" value="beta-beta-alpha zinc fingers"/>
    <property type="match status" value="3"/>
</dbReference>
<dbReference type="STRING" id="51511.ENSCSAVP00000003170"/>
<dbReference type="GO" id="GO:0003677">
    <property type="term" value="F:DNA binding"/>
    <property type="evidence" value="ECO:0007669"/>
    <property type="project" value="UniProtKB-KW"/>
</dbReference>
<proteinExistence type="inferred from homology"/>
<feature type="domain" description="C2H2-type" evidence="15">
    <location>
        <begin position="429"/>
        <end position="456"/>
    </location>
</feature>
<evidence type="ECO:0000256" key="6">
    <source>
        <dbReference type="ARBA" id="ARBA00022771"/>
    </source>
</evidence>
<comment type="similarity">
    <text evidence="3">Belongs to the krueppel C2H2-type zinc-finger protein family.</text>
</comment>
<feature type="domain" description="C2H2-type" evidence="15">
    <location>
        <begin position="485"/>
        <end position="512"/>
    </location>
</feature>
<organism evidence="16 17">
    <name type="scientific">Ciona savignyi</name>
    <name type="common">Pacific transparent sea squirt</name>
    <dbReference type="NCBI Taxonomy" id="51511"/>
    <lineage>
        <taxon>Eukaryota</taxon>
        <taxon>Metazoa</taxon>
        <taxon>Chordata</taxon>
        <taxon>Tunicata</taxon>
        <taxon>Ascidiacea</taxon>
        <taxon>Phlebobranchia</taxon>
        <taxon>Cionidae</taxon>
        <taxon>Ciona</taxon>
    </lineage>
</organism>
<dbReference type="FunFam" id="3.30.160.60:FF:000382">
    <property type="entry name" value="zinc finger protein 35 isoform X4"/>
    <property type="match status" value="1"/>
</dbReference>
<dbReference type="SUPFAM" id="SSF54695">
    <property type="entry name" value="POZ domain"/>
    <property type="match status" value="1"/>
</dbReference>
<dbReference type="GO" id="GO:0000981">
    <property type="term" value="F:DNA-binding transcription factor activity, RNA polymerase II-specific"/>
    <property type="evidence" value="ECO:0007669"/>
    <property type="project" value="TreeGrafter"/>
</dbReference>
<dbReference type="CDD" id="cd18186">
    <property type="entry name" value="BTB_POZ_ZBTB_KLHL-like"/>
    <property type="match status" value="1"/>
</dbReference>
<dbReference type="GeneTree" id="ENSGT00940000168270"/>
<feature type="compositionally biased region" description="Acidic residues" evidence="13">
    <location>
        <begin position="268"/>
        <end position="277"/>
    </location>
</feature>
<dbReference type="SMART" id="SM00355">
    <property type="entry name" value="ZnF_C2H2"/>
    <property type="match status" value="8"/>
</dbReference>
<evidence type="ECO:0000256" key="8">
    <source>
        <dbReference type="ARBA" id="ARBA00023015"/>
    </source>
</evidence>
<dbReference type="Pfam" id="PF00651">
    <property type="entry name" value="BTB"/>
    <property type="match status" value="1"/>
</dbReference>
<reference evidence="16" key="2">
    <citation type="submission" date="2025-08" db="UniProtKB">
        <authorList>
            <consortium name="Ensembl"/>
        </authorList>
    </citation>
    <scope>IDENTIFICATION</scope>
</reference>
<evidence type="ECO:0000256" key="13">
    <source>
        <dbReference type="SAM" id="MobiDB-lite"/>
    </source>
</evidence>
<dbReference type="PANTHER" id="PTHR24394:SF29">
    <property type="entry name" value="MYONEURIN"/>
    <property type="match status" value="1"/>
</dbReference>
<dbReference type="FunFam" id="3.30.160.60:FF:000097">
    <property type="entry name" value="Zinc finger protein"/>
    <property type="match status" value="1"/>
</dbReference>
<evidence type="ECO:0000256" key="1">
    <source>
        <dbReference type="ARBA" id="ARBA00003767"/>
    </source>
</evidence>
<evidence type="ECO:0000256" key="3">
    <source>
        <dbReference type="ARBA" id="ARBA00006991"/>
    </source>
</evidence>
<feature type="domain" description="BTB" evidence="14">
    <location>
        <begin position="28"/>
        <end position="101"/>
    </location>
</feature>
<evidence type="ECO:0000256" key="2">
    <source>
        <dbReference type="ARBA" id="ARBA00004123"/>
    </source>
</evidence>
<evidence type="ECO:0000256" key="12">
    <source>
        <dbReference type="PROSITE-ProRule" id="PRU00042"/>
    </source>
</evidence>
<feature type="domain" description="C2H2-type" evidence="15">
    <location>
        <begin position="309"/>
        <end position="341"/>
    </location>
</feature>
<keyword evidence="11" id="KW-0539">Nucleus</keyword>
<dbReference type="Ensembl" id="ENSCSAVT00000003218.1">
    <property type="protein sequence ID" value="ENSCSAVP00000003170.1"/>
    <property type="gene ID" value="ENSCSAVG00000001885.1"/>
</dbReference>
<dbReference type="InterPro" id="IPR013087">
    <property type="entry name" value="Znf_C2H2_type"/>
</dbReference>
<keyword evidence="4" id="KW-0479">Metal-binding</keyword>
<dbReference type="OMA" id="CYEDAMQ"/>
<evidence type="ECO:0000256" key="4">
    <source>
        <dbReference type="ARBA" id="ARBA00022723"/>
    </source>
</evidence>
<evidence type="ECO:0000256" key="10">
    <source>
        <dbReference type="ARBA" id="ARBA00023163"/>
    </source>
</evidence>
<dbReference type="Pfam" id="PF13894">
    <property type="entry name" value="zf-C2H2_4"/>
    <property type="match status" value="1"/>
</dbReference>
<dbReference type="Proteomes" id="UP000007875">
    <property type="component" value="Unassembled WGS sequence"/>
</dbReference>
<dbReference type="GO" id="GO:0005634">
    <property type="term" value="C:nucleus"/>
    <property type="evidence" value="ECO:0007669"/>
    <property type="project" value="UniProtKB-SubCell"/>
</dbReference>
<reference evidence="16" key="3">
    <citation type="submission" date="2025-09" db="UniProtKB">
        <authorList>
            <consortium name="Ensembl"/>
        </authorList>
    </citation>
    <scope>IDENTIFICATION</scope>
</reference>
<evidence type="ECO:0000313" key="16">
    <source>
        <dbReference type="Ensembl" id="ENSCSAVP00000003170.1"/>
    </source>
</evidence>
<feature type="region of interest" description="Disordered" evidence="13">
    <location>
        <begin position="340"/>
        <end position="362"/>
    </location>
</feature>
<dbReference type="AlphaFoldDB" id="H2YCX2"/>
<evidence type="ECO:0000259" key="14">
    <source>
        <dbReference type="PROSITE" id="PS50097"/>
    </source>
</evidence>
<evidence type="ECO:0000256" key="9">
    <source>
        <dbReference type="ARBA" id="ARBA00023125"/>
    </source>
</evidence>
<sequence>MSLTEDSSSSMSLMQKALYQQHLDRRFCDLIIHINDENFHMHSCVIAAACPKLHQILQEKNNFQGDQLNQEVKYLQHQAFTPFSFRFLLTYMYTGNLQWENMKTEDVQDVYMAAQWCDFEKITKECQKVMSRFNNLNGPDSVLIENEERVENVEDITSTMVVLEKDNDEELQLVPHASQGNENDTLGSVKKLAGLCYEDAMQNQNVIYCMLCAEMFSATDDTLFVQHMENHAIQSGIASDKSADTKAITSLLSKYKTTNNGDATMHNEDEDDDDGEDSLSTVAIYIDEDRDYEVDDEKNKKKRLYAKCFSCHYCHKRFTSQKTKKSHLRNCKVKLHRQNKLDGDEDDGDGKRKHGWRVKPERKKSAPTKMWLCPECPNIVFYKKRDQTTHMRSQHGNLKQFVCEECGKKFQGKSALNWHSRIHSGEKPYVCHHCGKAFTEQRSQMAHERVHTGERPFLCTICGKDFSFRQSLSRHMKFHAGIRPYQCSICGKSFVLKHNLTEHQIRHEKHKLVRCQSCLESFSNQELLMEHRQLHHMSEGRAEIIDMTVSQHKRMQIPDAPEPEQYSLTLEDAILETY</sequence>
<dbReference type="PROSITE" id="PS00028">
    <property type="entry name" value="ZINC_FINGER_C2H2_1"/>
    <property type="match status" value="5"/>
</dbReference>
<comment type="subcellular location">
    <subcellularLocation>
        <location evidence="2">Nucleus</location>
    </subcellularLocation>
</comment>
<dbReference type="FunFam" id="3.30.160.60:FF:000478">
    <property type="entry name" value="Zinc finger protein 133"/>
    <property type="match status" value="1"/>
</dbReference>
<dbReference type="eggNOG" id="KOG1721">
    <property type="taxonomic scope" value="Eukaryota"/>
</dbReference>
<name>H2YCX2_CIOSA</name>
<dbReference type="InterPro" id="IPR011333">
    <property type="entry name" value="SKP1/BTB/POZ_sf"/>
</dbReference>
<evidence type="ECO:0008006" key="18">
    <source>
        <dbReference type="Google" id="ProtNLM"/>
    </source>
</evidence>
<keyword evidence="6 12" id="KW-0863">Zinc-finger</keyword>
<keyword evidence="17" id="KW-1185">Reference proteome</keyword>
<keyword evidence="10" id="KW-0804">Transcription</keyword>
<feature type="domain" description="C2H2-type" evidence="15">
    <location>
        <begin position="401"/>
        <end position="428"/>
    </location>
</feature>
<dbReference type="Gene3D" id="3.30.710.10">
    <property type="entry name" value="Potassium Channel Kv1.1, Chain A"/>
    <property type="match status" value="1"/>
</dbReference>
<dbReference type="SMART" id="SM00225">
    <property type="entry name" value="BTB"/>
    <property type="match status" value="1"/>
</dbReference>
<reference evidence="17" key="1">
    <citation type="submission" date="2003-08" db="EMBL/GenBank/DDBJ databases">
        <authorList>
            <person name="Birren B."/>
            <person name="Nusbaum C."/>
            <person name="Abebe A."/>
            <person name="Abouelleil A."/>
            <person name="Adekoya E."/>
            <person name="Ait-zahra M."/>
            <person name="Allen N."/>
            <person name="Allen T."/>
            <person name="An P."/>
            <person name="Anderson M."/>
            <person name="Anderson S."/>
            <person name="Arachchi H."/>
            <person name="Armbruster J."/>
            <person name="Bachantsang P."/>
            <person name="Baldwin J."/>
            <person name="Barry A."/>
            <person name="Bayul T."/>
            <person name="Blitshsteyn B."/>
            <person name="Bloom T."/>
            <person name="Blye J."/>
            <person name="Boguslavskiy L."/>
            <person name="Borowsky M."/>
            <person name="Boukhgalter B."/>
            <person name="Brunache A."/>
            <person name="Butler J."/>
            <person name="Calixte N."/>
            <person name="Calvo S."/>
            <person name="Camarata J."/>
            <person name="Campo K."/>
            <person name="Chang J."/>
            <person name="Cheshatsang Y."/>
            <person name="Citroen M."/>
            <person name="Collymore A."/>
            <person name="Considine T."/>
            <person name="Cook A."/>
            <person name="Cooke P."/>
            <person name="Corum B."/>
            <person name="Cuomo C."/>
            <person name="David R."/>
            <person name="Dawoe T."/>
            <person name="Degray S."/>
            <person name="Dodge S."/>
            <person name="Dooley K."/>
            <person name="Dorje P."/>
            <person name="Dorjee K."/>
            <person name="Dorris L."/>
            <person name="Duffey N."/>
            <person name="Dupes A."/>
            <person name="Elkins T."/>
            <person name="Engels R."/>
            <person name="Erickson J."/>
            <person name="Farina A."/>
            <person name="Faro S."/>
            <person name="Ferreira P."/>
            <person name="Fischer H."/>
            <person name="Fitzgerald M."/>
            <person name="Foley K."/>
            <person name="Gage D."/>
            <person name="Galagan J."/>
            <person name="Gearin G."/>
            <person name="Gnerre S."/>
            <person name="Gnirke A."/>
            <person name="Goyette A."/>
            <person name="Graham J."/>
            <person name="Grandbois E."/>
            <person name="Gyaltsen K."/>
            <person name="Hafez N."/>
            <person name="Hagopian D."/>
            <person name="Hagos B."/>
            <person name="Hall J."/>
            <person name="Hatcher B."/>
            <person name="Heller A."/>
            <person name="Higgins H."/>
            <person name="Honan T."/>
            <person name="Horn A."/>
            <person name="Houde N."/>
            <person name="Hughes L."/>
            <person name="Hulme W."/>
            <person name="Husby E."/>
            <person name="Iliev I."/>
            <person name="Jaffe D."/>
            <person name="Jones C."/>
            <person name="Kamal M."/>
            <person name="Kamat A."/>
            <person name="Kamvysselis M."/>
            <person name="Karlsson E."/>
            <person name="Kells C."/>
            <person name="Kieu A."/>
            <person name="Kisner P."/>
            <person name="Kodira C."/>
            <person name="Kulbokas E."/>
            <person name="Labutti K."/>
            <person name="Lama D."/>
            <person name="Landers T."/>
            <person name="Leger J."/>
            <person name="Levine S."/>
            <person name="Lewis D."/>
            <person name="Lewis T."/>
            <person name="Lindblad-toh K."/>
            <person name="Liu X."/>
            <person name="Lokyitsang T."/>
            <person name="Lokyitsang Y."/>
            <person name="Lucien O."/>
            <person name="Lui A."/>
            <person name="Ma L.J."/>
            <person name="Mabbitt R."/>
            <person name="Macdonald J."/>
            <person name="Maclean C."/>
            <person name="Major J."/>
            <person name="Manning J."/>
            <person name="Marabella R."/>
            <person name="Maru K."/>
            <person name="Matthews C."/>
            <person name="Mauceli E."/>
            <person name="Mccarthy M."/>
            <person name="Mcdonough S."/>
            <person name="Mcghee T."/>
            <person name="Meldrim J."/>
            <person name="Meneus L."/>
            <person name="Mesirov J."/>
            <person name="Mihalev A."/>
            <person name="Mihova T."/>
            <person name="Mikkelsen T."/>
            <person name="Mlenga V."/>
            <person name="Moru K."/>
            <person name="Mozes J."/>
            <person name="Mulrain L."/>
            <person name="Munson G."/>
            <person name="Naylor J."/>
            <person name="Newes C."/>
            <person name="Nguyen C."/>
            <person name="Nguyen N."/>
            <person name="Nguyen T."/>
            <person name="Nicol R."/>
            <person name="Nielsen C."/>
            <person name="Nizzari M."/>
            <person name="Norbu C."/>
            <person name="Norbu N."/>
            <person name="O'donnell P."/>
            <person name="Okoawo O."/>
            <person name="O'leary S."/>
            <person name="Omotosho B."/>
            <person name="O'neill K."/>
            <person name="Osman S."/>
            <person name="Parker S."/>
            <person name="Perrin D."/>
            <person name="Phunkhang P."/>
            <person name="Piqani B."/>
            <person name="Purcell S."/>
            <person name="Rachupka T."/>
            <person name="Ramasamy U."/>
            <person name="Rameau R."/>
            <person name="Ray V."/>
            <person name="Raymond C."/>
            <person name="Retta R."/>
            <person name="Richardson S."/>
            <person name="Rise C."/>
            <person name="Rodriguez J."/>
            <person name="Rogers J."/>
            <person name="Rogov P."/>
            <person name="Rutman M."/>
            <person name="Schupbach R."/>
            <person name="Seaman C."/>
            <person name="Settipalli S."/>
            <person name="Sharpe T."/>
            <person name="Sheridan J."/>
            <person name="Sherpa N."/>
            <person name="Shi J."/>
            <person name="Smirnov S."/>
            <person name="Smith C."/>
            <person name="Sougnez C."/>
            <person name="Spencer B."/>
            <person name="Stalker J."/>
            <person name="Stange-thomann N."/>
            <person name="Stavropoulos S."/>
            <person name="Stetson K."/>
            <person name="Stone C."/>
            <person name="Stone S."/>
            <person name="Stubbs M."/>
            <person name="Talamas J."/>
            <person name="Tchuinga P."/>
            <person name="Tenzing P."/>
            <person name="Tesfaye S."/>
            <person name="Theodore J."/>
            <person name="Thoulutsang Y."/>
            <person name="Topham K."/>
            <person name="Towey S."/>
            <person name="Tsamla T."/>
            <person name="Tsomo N."/>
            <person name="Vallee D."/>
            <person name="Vassiliev H."/>
            <person name="Venkataraman V."/>
            <person name="Vinson J."/>
            <person name="Vo A."/>
            <person name="Wade C."/>
            <person name="Wang S."/>
            <person name="Wangchuk T."/>
            <person name="Wangdi T."/>
            <person name="Whittaker C."/>
            <person name="Wilkinson J."/>
            <person name="Wu Y."/>
            <person name="Wyman D."/>
            <person name="Yadav S."/>
            <person name="Yang S."/>
            <person name="Yang X."/>
            <person name="Yeager S."/>
            <person name="Yee E."/>
            <person name="Young G."/>
            <person name="Zainoun J."/>
            <person name="Zembeck L."/>
            <person name="Zimmer A."/>
            <person name="Zody M."/>
            <person name="Lander E."/>
        </authorList>
    </citation>
    <scope>NUCLEOTIDE SEQUENCE [LARGE SCALE GENOMIC DNA]</scope>
</reference>
<keyword evidence="9" id="KW-0238">DNA-binding</keyword>
<protein>
    <recommendedName>
        <fullName evidence="18">Zinc finger protein</fullName>
    </recommendedName>
</protein>
<evidence type="ECO:0000259" key="15">
    <source>
        <dbReference type="PROSITE" id="PS50157"/>
    </source>
</evidence>
<dbReference type="HOGENOM" id="CLU_033068_0_0_1"/>
<evidence type="ECO:0000256" key="5">
    <source>
        <dbReference type="ARBA" id="ARBA00022737"/>
    </source>
</evidence>
<dbReference type="Gene3D" id="3.30.160.60">
    <property type="entry name" value="Classic Zinc Finger"/>
    <property type="match status" value="4"/>
</dbReference>
<accession>H2YCX2</accession>
<dbReference type="PROSITE" id="PS50097">
    <property type="entry name" value="BTB"/>
    <property type="match status" value="1"/>
</dbReference>
<feature type="domain" description="C2H2-type" evidence="15">
    <location>
        <begin position="513"/>
        <end position="541"/>
    </location>
</feature>
<dbReference type="GO" id="GO:0008270">
    <property type="term" value="F:zinc ion binding"/>
    <property type="evidence" value="ECO:0007669"/>
    <property type="project" value="UniProtKB-KW"/>
</dbReference>
<dbReference type="InterPro" id="IPR000210">
    <property type="entry name" value="BTB/POZ_dom"/>
</dbReference>
<feature type="domain" description="C2H2-type" evidence="15">
    <location>
        <begin position="457"/>
        <end position="484"/>
    </location>
</feature>
<feature type="compositionally biased region" description="Basic residues" evidence="13">
    <location>
        <begin position="351"/>
        <end position="362"/>
    </location>
</feature>
<dbReference type="FunFam" id="3.30.160.60:FF:002343">
    <property type="entry name" value="Zinc finger protein 33A"/>
    <property type="match status" value="1"/>
</dbReference>
<dbReference type="Pfam" id="PF00096">
    <property type="entry name" value="zf-C2H2"/>
    <property type="match status" value="3"/>
</dbReference>
<comment type="function">
    <text evidence="1">May be involved in transcriptional regulation.</text>
</comment>
<dbReference type="PROSITE" id="PS50157">
    <property type="entry name" value="ZINC_FINGER_C2H2_2"/>
    <property type="match status" value="6"/>
</dbReference>
<evidence type="ECO:0000313" key="17">
    <source>
        <dbReference type="Proteomes" id="UP000007875"/>
    </source>
</evidence>
<feature type="region of interest" description="Disordered" evidence="13">
    <location>
        <begin position="258"/>
        <end position="277"/>
    </location>
</feature>
<keyword evidence="5" id="KW-0677">Repeat</keyword>
<evidence type="ECO:0000256" key="7">
    <source>
        <dbReference type="ARBA" id="ARBA00022833"/>
    </source>
</evidence>
<evidence type="ECO:0000256" key="11">
    <source>
        <dbReference type="ARBA" id="ARBA00023242"/>
    </source>
</evidence>